<comment type="caution">
    <text evidence="2">The sequence shown here is derived from an EMBL/GenBank/DDBJ whole genome shotgun (WGS) entry which is preliminary data.</text>
</comment>
<keyword evidence="1" id="KW-1133">Transmembrane helix</keyword>
<organism evidence="2 3">
    <name type="scientific">Aromia moschata</name>
    <dbReference type="NCBI Taxonomy" id="1265417"/>
    <lineage>
        <taxon>Eukaryota</taxon>
        <taxon>Metazoa</taxon>
        <taxon>Ecdysozoa</taxon>
        <taxon>Arthropoda</taxon>
        <taxon>Hexapoda</taxon>
        <taxon>Insecta</taxon>
        <taxon>Pterygota</taxon>
        <taxon>Neoptera</taxon>
        <taxon>Endopterygota</taxon>
        <taxon>Coleoptera</taxon>
        <taxon>Polyphaga</taxon>
        <taxon>Cucujiformia</taxon>
        <taxon>Chrysomeloidea</taxon>
        <taxon>Cerambycidae</taxon>
        <taxon>Cerambycinae</taxon>
        <taxon>Callichromatini</taxon>
        <taxon>Aromia</taxon>
    </lineage>
</organism>
<evidence type="ECO:0000313" key="3">
    <source>
        <dbReference type="Proteomes" id="UP001162162"/>
    </source>
</evidence>
<evidence type="ECO:0000313" key="2">
    <source>
        <dbReference type="EMBL" id="KAJ8951934.1"/>
    </source>
</evidence>
<keyword evidence="1" id="KW-0472">Membrane</keyword>
<protein>
    <submittedName>
        <fullName evidence="2">Uncharacterized protein</fullName>
    </submittedName>
</protein>
<feature type="transmembrane region" description="Helical" evidence="1">
    <location>
        <begin position="183"/>
        <end position="205"/>
    </location>
</feature>
<evidence type="ECO:0000256" key="1">
    <source>
        <dbReference type="SAM" id="Phobius"/>
    </source>
</evidence>
<accession>A0AAV8YM30</accession>
<dbReference type="AlphaFoldDB" id="A0AAV8YM30"/>
<feature type="transmembrane region" description="Helical" evidence="1">
    <location>
        <begin position="144"/>
        <end position="162"/>
    </location>
</feature>
<gene>
    <name evidence="2" type="ORF">NQ318_013600</name>
</gene>
<dbReference type="Proteomes" id="UP001162162">
    <property type="component" value="Unassembled WGS sequence"/>
</dbReference>
<sequence>MALDPEKLDLTIAAATYQDMLVMVDTEKRLRKTLLDWYINRRRITWILDFVFVSVGAIVEVERLATEGTAGASASLLSTTEGCEGIVDVHVIIVQAEHSIITEVEEGREWAGVPEELRERSPRISVVSVGEVSWASIACTPRNASFQALLAVGIVDVTLLFIGEHLVGFCNLLESLLGPRRFIFVRVIFGFLNFFLWAADLWFVYKETAWFPGNQPHTTDGV</sequence>
<keyword evidence="3" id="KW-1185">Reference proteome</keyword>
<proteinExistence type="predicted"/>
<reference evidence="2" key="1">
    <citation type="journal article" date="2023" name="Insect Mol. Biol.">
        <title>Genome sequencing provides insights into the evolution of gene families encoding plant cell wall-degrading enzymes in longhorned beetles.</title>
        <authorList>
            <person name="Shin N.R."/>
            <person name="Okamura Y."/>
            <person name="Kirsch R."/>
            <person name="Pauchet Y."/>
        </authorList>
    </citation>
    <scope>NUCLEOTIDE SEQUENCE</scope>
    <source>
        <strain evidence="2">AMC_N1</strain>
    </source>
</reference>
<keyword evidence="1" id="KW-0812">Transmembrane</keyword>
<name>A0AAV8YM30_9CUCU</name>
<dbReference type="EMBL" id="JAPWTK010000077">
    <property type="protein sequence ID" value="KAJ8951934.1"/>
    <property type="molecule type" value="Genomic_DNA"/>
</dbReference>